<sequence length="78" mass="9179">MIIKYYSRPDCLLCEEGFTVLKLVQEELHFDIEIINIEENDQMHEKYMLMIPVVECNGEVVQYGNLDYVSLYEGLAEN</sequence>
<gene>
    <name evidence="1" type="ORF">CD30_09455</name>
</gene>
<organism evidence="1 2">
    <name type="scientific">Ureibacillus massiliensis 4400831 = CIP 108448 = CCUG 49529</name>
    <dbReference type="NCBI Taxonomy" id="1211035"/>
    <lineage>
        <taxon>Bacteria</taxon>
        <taxon>Bacillati</taxon>
        <taxon>Bacillota</taxon>
        <taxon>Bacilli</taxon>
        <taxon>Bacillales</taxon>
        <taxon>Caryophanaceae</taxon>
        <taxon>Ureibacillus</taxon>
    </lineage>
</organism>
<dbReference type="EMBL" id="JPVQ01000014">
    <property type="protein sequence ID" value="KGR90755.1"/>
    <property type="molecule type" value="Genomic_DNA"/>
</dbReference>
<protein>
    <submittedName>
        <fullName evidence="1">Thiol-disulfide isomerase</fullName>
    </submittedName>
</protein>
<reference evidence="1 2" key="1">
    <citation type="submission" date="2014-02" db="EMBL/GenBank/DDBJ databases">
        <title>Draft genome sequence of Lysinibacillus massiliensis CCUG 49529.</title>
        <authorList>
            <person name="Zhang F."/>
            <person name="Wang G."/>
            <person name="Zhang L."/>
        </authorList>
    </citation>
    <scope>NUCLEOTIDE SEQUENCE [LARGE SCALE GENOMIC DNA]</scope>
    <source>
        <strain evidence="1 2">CCUG 49529</strain>
    </source>
</reference>
<dbReference type="GO" id="GO:0016853">
    <property type="term" value="F:isomerase activity"/>
    <property type="evidence" value="ECO:0007669"/>
    <property type="project" value="UniProtKB-KW"/>
</dbReference>
<dbReference type="Pfam" id="PF05768">
    <property type="entry name" value="Glrx-like"/>
    <property type="match status" value="1"/>
</dbReference>
<comment type="caution">
    <text evidence="1">The sequence shown here is derived from an EMBL/GenBank/DDBJ whole genome shotgun (WGS) entry which is preliminary data.</text>
</comment>
<name>A0A0A3J4Z6_9BACL</name>
<evidence type="ECO:0000313" key="2">
    <source>
        <dbReference type="Proteomes" id="UP000030595"/>
    </source>
</evidence>
<dbReference type="OrthoDB" id="32865at2"/>
<dbReference type="SUPFAM" id="SSF52833">
    <property type="entry name" value="Thioredoxin-like"/>
    <property type="match status" value="1"/>
</dbReference>
<dbReference type="Proteomes" id="UP000030595">
    <property type="component" value="Unassembled WGS sequence"/>
</dbReference>
<evidence type="ECO:0000313" key="1">
    <source>
        <dbReference type="EMBL" id="KGR90755.1"/>
    </source>
</evidence>
<keyword evidence="1" id="KW-0413">Isomerase</keyword>
<dbReference type="eggNOG" id="COG0695">
    <property type="taxonomic scope" value="Bacteria"/>
</dbReference>
<dbReference type="RefSeq" id="WP_036175679.1">
    <property type="nucleotide sequence ID" value="NZ_AVCZ01000014.1"/>
</dbReference>
<accession>A0A0A3J4Z6</accession>
<dbReference type="AlphaFoldDB" id="A0A0A3J4Z6"/>
<proteinExistence type="predicted"/>
<dbReference type="InterPro" id="IPR036249">
    <property type="entry name" value="Thioredoxin-like_sf"/>
</dbReference>
<keyword evidence="2" id="KW-1185">Reference proteome</keyword>
<dbReference type="InterPro" id="IPR008554">
    <property type="entry name" value="Glutaredoxin-like"/>
</dbReference>
<dbReference type="Gene3D" id="3.40.30.10">
    <property type="entry name" value="Glutaredoxin"/>
    <property type="match status" value="1"/>
</dbReference>